<evidence type="ECO:0008006" key="5">
    <source>
        <dbReference type="Google" id="ProtNLM"/>
    </source>
</evidence>
<evidence type="ECO:0000256" key="2">
    <source>
        <dbReference type="SAM" id="Phobius"/>
    </source>
</evidence>
<keyword evidence="4" id="KW-1185">Reference proteome</keyword>
<dbReference type="RefSeq" id="WP_394828701.1">
    <property type="nucleotide sequence ID" value="NZ_CP089984.1"/>
</dbReference>
<accession>A0ABZ2M9A7</accession>
<dbReference type="Proteomes" id="UP001370348">
    <property type="component" value="Chromosome"/>
</dbReference>
<sequence length="198" mass="21108">MVTRSETSPDRARILTRRTRCTRRTSERGVSPVEVAVGIAIFGSLFAVAIPAFVKELHASRFAEPIDGLAAIANGASQYARDRAIPDAFPPSAPLTPPTVPRGKREPDPVGAWDTPTWKALGFRAVDEGVAHAFSFGFDSEPGPSESRFVAHAHADFDGDTVTSTFEIRGVTESSGGQGGQVIGVKIEPGMFVQSELE</sequence>
<evidence type="ECO:0000313" key="4">
    <source>
        <dbReference type="Proteomes" id="UP001370348"/>
    </source>
</evidence>
<feature type="transmembrane region" description="Helical" evidence="2">
    <location>
        <begin position="35"/>
        <end position="54"/>
    </location>
</feature>
<proteinExistence type="predicted"/>
<feature type="compositionally biased region" description="Pro residues" evidence="1">
    <location>
        <begin position="88"/>
        <end position="100"/>
    </location>
</feature>
<organism evidence="3 4">
    <name type="scientific">Pendulispora albinea</name>
    <dbReference type="NCBI Taxonomy" id="2741071"/>
    <lineage>
        <taxon>Bacteria</taxon>
        <taxon>Pseudomonadati</taxon>
        <taxon>Myxococcota</taxon>
        <taxon>Myxococcia</taxon>
        <taxon>Myxococcales</taxon>
        <taxon>Sorangiineae</taxon>
        <taxon>Pendulisporaceae</taxon>
        <taxon>Pendulispora</taxon>
    </lineage>
</organism>
<protein>
    <recommendedName>
        <fullName evidence="5">Type II secretion system protein</fullName>
    </recommendedName>
</protein>
<evidence type="ECO:0000313" key="3">
    <source>
        <dbReference type="EMBL" id="WXB19078.1"/>
    </source>
</evidence>
<name>A0ABZ2M9A7_9BACT</name>
<dbReference type="EMBL" id="CP089984">
    <property type="protein sequence ID" value="WXB19078.1"/>
    <property type="molecule type" value="Genomic_DNA"/>
</dbReference>
<reference evidence="3 4" key="1">
    <citation type="submission" date="2021-12" db="EMBL/GenBank/DDBJ databases">
        <title>Discovery of the Pendulisporaceae a myxobacterial family with distinct sporulation behavior and unique specialized metabolism.</title>
        <authorList>
            <person name="Garcia R."/>
            <person name="Popoff A."/>
            <person name="Bader C.D."/>
            <person name="Loehr J."/>
            <person name="Walesch S."/>
            <person name="Walt C."/>
            <person name="Boldt J."/>
            <person name="Bunk B."/>
            <person name="Haeckl F.J.F.P.J."/>
            <person name="Gunesch A.P."/>
            <person name="Birkelbach J."/>
            <person name="Nuebel U."/>
            <person name="Pietschmann T."/>
            <person name="Bach T."/>
            <person name="Mueller R."/>
        </authorList>
    </citation>
    <scope>NUCLEOTIDE SEQUENCE [LARGE SCALE GENOMIC DNA]</scope>
    <source>
        <strain evidence="3 4">MSr11954</strain>
    </source>
</reference>
<gene>
    <name evidence="3" type="ORF">LZC94_17790</name>
</gene>
<feature type="region of interest" description="Disordered" evidence="1">
    <location>
        <begin position="86"/>
        <end position="111"/>
    </location>
</feature>
<keyword evidence="2" id="KW-1133">Transmembrane helix</keyword>
<evidence type="ECO:0000256" key="1">
    <source>
        <dbReference type="SAM" id="MobiDB-lite"/>
    </source>
</evidence>
<keyword evidence="2" id="KW-0472">Membrane</keyword>
<keyword evidence="2" id="KW-0812">Transmembrane</keyword>